<feature type="compositionally biased region" description="Low complexity" evidence="1">
    <location>
        <begin position="535"/>
        <end position="550"/>
    </location>
</feature>
<feature type="compositionally biased region" description="Basic and acidic residues" evidence="1">
    <location>
        <begin position="508"/>
        <end position="521"/>
    </location>
</feature>
<feature type="region of interest" description="Disordered" evidence="1">
    <location>
        <begin position="1970"/>
        <end position="2096"/>
    </location>
</feature>
<evidence type="ECO:0000313" key="3">
    <source>
        <dbReference type="Proteomes" id="UP000019103"/>
    </source>
</evidence>
<reference evidence="2 3" key="1">
    <citation type="submission" date="2013-02" db="EMBL/GenBank/DDBJ databases">
        <title>The Genome Annotation of Plasmodium falciparum Palo Alto/Uganda.</title>
        <authorList>
            <consortium name="The Broad Institute Genome Sequencing Platform"/>
            <consortium name="The Broad Institute Genome Sequencing Center for Infectious Disease"/>
            <person name="Neafsey D."/>
            <person name="Hoffman S."/>
            <person name="Volkman S."/>
            <person name="Rosenthal P."/>
            <person name="Walker B."/>
            <person name="Young S.K."/>
            <person name="Zeng Q."/>
            <person name="Gargeya S."/>
            <person name="Fitzgerald M."/>
            <person name="Haas B."/>
            <person name="Abouelleil A."/>
            <person name="Allen A.W."/>
            <person name="Alvarado L."/>
            <person name="Arachchi H.M."/>
            <person name="Berlin A.M."/>
            <person name="Chapman S.B."/>
            <person name="Gainer-Dewar J."/>
            <person name="Goldberg J."/>
            <person name="Griggs A."/>
            <person name="Gujja S."/>
            <person name="Hansen M."/>
            <person name="Howarth C."/>
            <person name="Imamovic A."/>
            <person name="Ireland A."/>
            <person name="Larimer J."/>
            <person name="McCowan C."/>
            <person name="Murphy C."/>
            <person name="Pearson M."/>
            <person name="Poon T.W."/>
            <person name="Priest M."/>
            <person name="Roberts A."/>
            <person name="Saif S."/>
            <person name="Shea T."/>
            <person name="Sisk P."/>
            <person name="Sykes S."/>
            <person name="Wortman J."/>
            <person name="Nusbaum C."/>
            <person name="Birren B."/>
        </authorList>
    </citation>
    <scope>NUCLEOTIDE SEQUENCE [LARGE SCALE GENOMIC DNA]</scope>
    <source>
        <strain evidence="2 3">Palo Alto/Uganda</strain>
    </source>
</reference>
<proteinExistence type="predicted"/>
<dbReference type="OrthoDB" id="383482at2759"/>
<dbReference type="OMA" id="HNGIHEN"/>
<feature type="compositionally biased region" description="Basic and acidic residues" evidence="1">
    <location>
        <begin position="1753"/>
        <end position="1767"/>
    </location>
</feature>
<name>W4ISH0_PLAFP</name>
<evidence type="ECO:0000313" key="2">
    <source>
        <dbReference type="EMBL" id="ETW52980.1"/>
    </source>
</evidence>
<protein>
    <submittedName>
        <fullName evidence="2">Uncharacterized protein</fullName>
    </submittedName>
</protein>
<feature type="region of interest" description="Disordered" evidence="1">
    <location>
        <begin position="729"/>
        <end position="758"/>
    </location>
</feature>
<evidence type="ECO:0000256" key="1">
    <source>
        <dbReference type="SAM" id="MobiDB-lite"/>
    </source>
</evidence>
<dbReference type="Proteomes" id="UP000019103">
    <property type="component" value="Unassembled WGS sequence"/>
</dbReference>
<accession>W4ISH0</accession>
<feature type="region of interest" description="Disordered" evidence="1">
    <location>
        <begin position="1745"/>
        <end position="1767"/>
    </location>
</feature>
<gene>
    <name evidence="2" type="ORF">PFUGPA_05287</name>
</gene>
<organism evidence="2 3">
    <name type="scientific">Plasmodium falciparum (isolate Palo Alto / Uganda)</name>
    <dbReference type="NCBI Taxonomy" id="57270"/>
    <lineage>
        <taxon>Eukaryota</taxon>
        <taxon>Sar</taxon>
        <taxon>Alveolata</taxon>
        <taxon>Apicomplexa</taxon>
        <taxon>Aconoidasida</taxon>
        <taxon>Haemosporida</taxon>
        <taxon>Plasmodiidae</taxon>
        <taxon>Plasmodium</taxon>
        <taxon>Plasmodium (Laverania)</taxon>
    </lineage>
</organism>
<feature type="region of interest" description="Disordered" evidence="1">
    <location>
        <begin position="504"/>
        <end position="550"/>
    </location>
</feature>
<sequence>MRSKSISYFLFFKKNKKKNDSCDSVIISSNKNLSIQLSKGEDDEKNEINEEKSYIKNEDVYKKEKLKKKKENKENNKKKDKNEVVYDYHDISNDATSDYVNNYKVYEMNTCNIKKKRESFFKKINILQKYKNYKIRKAASTFHTIGHKTSFSGTDDEIENNQKKQKKYKIKISEWKDDKSHTFHKKNDILVFDKMDKNKKFKIDNNKNNQINIDNEERVNKNYPMATNVQNFNIKYTSIDVTNDEYIIDSNKPEGSIMSTDKKNNKLNYNNDTYDVDKSSDINKLGNIKKNKFDIITKTTHNINNNVNNIHNYMMYTNKENIKININHGNLNGREQNNYDEERKANVYEIFENAKKLEPNNININTEEHIHISEPSIPFDMKDHKNDINEKDIILKLMYNNNGIYFDDDDENHKNLLYKNKDTHVKHLNNKFNHNFIIYNDREEGVNQKHAQKKLKKKNTILNKNENEDINHNSFKRPLSNTNICYKDKDDKIKNGSNKYDILNNDYSNEHEKNKYNDHITKNKRNQSANEVKSNNNDNHNNKKNNNFNININDSYSTNINRNQNVMINDVNDVIKDPNMQENTQGDDEGGIINKYLINPIYNLFLRANEEIQNSNSTNNKLKMNNITKSYTNELQKTYKSMYDINDISNKRKINNKDIRGTNLYNTKLCNNKLYNSNPYNMIPYNINTYNNNNNNKETCTSINIKHSENKYPFNKSHVNSYMKNTNHLPHRNAITSNNRNNEEYEKEKEKDRNITNGNNNYLVEYNNSCIPPPLKKMIPIDGVRNKSINKLNNVTNTQRTSSVSYTNKNIDENSFDMPIINGIRESKYISNNNNINGNSIGFNSSKLDNYHHQSMNVNESYPLKNMMKNNYIEHNYDDKNNIFLVKNYEDTYSNIHNGIHENSMLKNYNLKKACTFHGYSRNHQKNMYTEENLNINQKKNYSHYHNNGTVLKPLVNTNNVAVNEFADINLSAQKRLHSLKSMGYEDKSMENYRNKIYNNINNNNNNNNNNNDNNIYNDNEYCQYNNSYCFDHSDLKNMFPLNHQNSKLLTHSNNKNSFFNGINVESKHHLANPEIKTFAHNSYPILNQGLINCNPLQCLGYDSNQRNKHNVVYIKKNEYLNKNIGSIINVLKREGLRKISTHNGKFESFSNMDNKNVYMEGLNIQDNVNNNNNKESCDNIKHMRTKSLNFVSRESYGEHKSLDVYQECYVKNNKLINKVNDKKYEDNNNSYLNEDDNASMQFYEETNSNPYIVDQENNMKNYVNNVLYNNNSNYYVDSKNYDKSKENAENKSDDILNNENIHTLKDQKKKIQNNNEFISEQADIENIRNSQEEVYEKEHEPLWVINASNEEKKSYEELIYSDMSSNRVTKNKYSDMNNVEVLLNEDNLLTTEKYKVQLEKENKMIDMYETVEENINTIKTENTNDINEEVRNEQKRESINHINDTNINHIIDEYPNDTYNFIKDIECVHNNENNMYNSIEQYTFYHDTRNNHLVDKNNQNFIFEEEGLNELNFEEKKVYIENNTKDDHKGDSKTSNLTSLRNTICKSENDHNEKNENTYVVRKGEKGIKRKVSMKKRNEKLNEENYINNIYDKMDNHRQNDITKKENDEENYILYNNVKVNYDEYIENGNKIKITEESLNVFYKENQNEEDSSTKKLNSTSKIKRANKGKTKKKNVITRVHKTKQKIEYVTNSFNKSSKGENSEIGKIGGRSKSLLTHSKKVSERNKNKIEKINDTNSKIIKGKKSNSQSKLGKDTKIRGKSKTGEYIKNKDLRKKSNEKNKTVMDNINTINNSSVSNLKSKKHKLKKKKKKNISMENINKNITNEFCSMERKGTVLLSNMSIKKIDNANSCTLNEPLEENTLNYESNNNCSNSNLSKDKEKDRNILCNKYYSDEETNSLNKMYTSNIPEISNYYKEIQAINYILSNINNPNFLNSLELNDLINIEKKFINENIYINKQIIACNVKNEKSNDEMVEKNERKVDEEKGEDEQEIKAKENNNKEENQDNENNNKEENHDNENNNKEENQDNENNNKEENQDNENNNKEENQDNENNNKEENQDNENNNKEENQDNENNNKEENQDNENNNKEENQKNENGIIYDSRFSIIYLEHDLIYLKKNNLKVILNVLLSNVYCFFEIKLTIILLNFFISNNCQWSFSLFPLSLINKLIHKFSLKINKKVPKYKLENMNINSPNIPYTYLFICDGSNYLCINDNSLNNEVYENKMKLNNIIGYYHYINLNRLTYYLEKVNANFVYNHHIYE</sequence>
<feature type="compositionally biased region" description="Basic and acidic residues" evidence="1">
    <location>
        <begin position="1993"/>
        <end position="2095"/>
    </location>
</feature>
<reference evidence="2 3" key="2">
    <citation type="submission" date="2013-02" db="EMBL/GenBank/DDBJ databases">
        <title>The Genome Sequence of Plasmodium falciparum Palo Alto/Uganda.</title>
        <authorList>
            <consortium name="The Broad Institute Genome Sequencing Platform"/>
            <consortium name="The Broad Institute Genome Sequencing Center for Infectious Disease"/>
            <person name="Neafsey D."/>
            <person name="Cheeseman I."/>
            <person name="Volkman S."/>
            <person name="Adams J."/>
            <person name="Walker B."/>
            <person name="Young S.K."/>
            <person name="Zeng Q."/>
            <person name="Gargeya S."/>
            <person name="Fitzgerald M."/>
            <person name="Haas B."/>
            <person name="Abouelleil A."/>
            <person name="Alvarado L."/>
            <person name="Arachchi H.M."/>
            <person name="Berlin A.M."/>
            <person name="Chapman S.B."/>
            <person name="Dewar J."/>
            <person name="Goldberg J."/>
            <person name="Griggs A."/>
            <person name="Gujja S."/>
            <person name="Hansen M."/>
            <person name="Howarth C."/>
            <person name="Imamovic A."/>
            <person name="Larimer J."/>
            <person name="McCowan C."/>
            <person name="Murphy C."/>
            <person name="Neiman D."/>
            <person name="Pearson M."/>
            <person name="Priest M."/>
            <person name="Roberts A."/>
            <person name="Saif S."/>
            <person name="Shea T."/>
            <person name="Sisk P."/>
            <person name="Sykes S."/>
            <person name="Wortman J."/>
            <person name="Nusbaum C."/>
            <person name="Birren B."/>
        </authorList>
    </citation>
    <scope>NUCLEOTIDE SEQUENCE [LARGE SCALE GENOMIC DNA]</scope>
    <source>
        <strain evidence="2 3">Palo Alto/Uganda</strain>
    </source>
</reference>
<dbReference type="EMBL" id="KI927387">
    <property type="protein sequence ID" value="ETW52980.1"/>
    <property type="molecule type" value="Genomic_DNA"/>
</dbReference>
<feature type="compositionally biased region" description="Basic and acidic residues" evidence="1">
    <location>
        <begin position="741"/>
        <end position="754"/>
    </location>
</feature>
<feature type="compositionally biased region" description="Basic and acidic residues" evidence="1">
    <location>
        <begin position="1970"/>
        <end position="1985"/>
    </location>
</feature>